<comment type="subcellular location">
    <subcellularLocation>
        <location evidence="1 14">Cell outer membrane</location>
        <topology evidence="1 14">Multi-pass membrane protein</topology>
    </subcellularLocation>
</comment>
<keyword evidence="8" id="KW-0408">Iron</keyword>
<dbReference type="InterPro" id="IPR012910">
    <property type="entry name" value="Plug_dom"/>
</dbReference>
<evidence type="ECO:0000256" key="14">
    <source>
        <dbReference type="PROSITE-ProRule" id="PRU01360"/>
    </source>
</evidence>
<evidence type="ECO:0000256" key="7">
    <source>
        <dbReference type="ARBA" id="ARBA00022729"/>
    </source>
</evidence>
<gene>
    <name evidence="18" type="ORF">SAMN05216287_0643</name>
</gene>
<dbReference type="InterPro" id="IPR010917">
    <property type="entry name" value="TonB_rcpt_CS"/>
</dbReference>
<dbReference type="SUPFAM" id="SSF56935">
    <property type="entry name" value="Porins"/>
    <property type="match status" value="1"/>
</dbReference>
<dbReference type="Proteomes" id="UP000243778">
    <property type="component" value="Unassembled WGS sequence"/>
</dbReference>
<keyword evidence="11 14" id="KW-0472">Membrane</keyword>
<dbReference type="GO" id="GO:0015891">
    <property type="term" value="P:siderophore transport"/>
    <property type="evidence" value="ECO:0007669"/>
    <property type="project" value="InterPro"/>
</dbReference>
<evidence type="ECO:0000256" key="3">
    <source>
        <dbReference type="ARBA" id="ARBA00022448"/>
    </source>
</evidence>
<dbReference type="InterPro" id="IPR037066">
    <property type="entry name" value="Plug_dom_sf"/>
</dbReference>
<dbReference type="OrthoDB" id="8663017at2"/>
<evidence type="ECO:0000256" key="1">
    <source>
        <dbReference type="ARBA" id="ARBA00004571"/>
    </source>
</evidence>
<evidence type="ECO:0000256" key="2">
    <source>
        <dbReference type="ARBA" id="ARBA00009810"/>
    </source>
</evidence>
<dbReference type="Gene3D" id="3.55.50.30">
    <property type="match status" value="1"/>
</dbReference>
<evidence type="ECO:0000256" key="5">
    <source>
        <dbReference type="ARBA" id="ARBA00022496"/>
    </source>
</evidence>
<keyword evidence="9" id="KW-0406">Ion transport</keyword>
<evidence type="ECO:0000256" key="4">
    <source>
        <dbReference type="ARBA" id="ARBA00022452"/>
    </source>
</evidence>
<dbReference type="InterPro" id="IPR011662">
    <property type="entry name" value="Secretin/TonB_short_N"/>
</dbReference>
<name>A0A1H2SFR5_9PSED</name>
<keyword evidence="6 14" id="KW-0812">Transmembrane</keyword>
<evidence type="ECO:0000256" key="11">
    <source>
        <dbReference type="ARBA" id="ARBA00023136"/>
    </source>
</evidence>
<dbReference type="PROSITE" id="PS52016">
    <property type="entry name" value="TONB_DEPENDENT_REC_3"/>
    <property type="match status" value="1"/>
</dbReference>
<dbReference type="Pfam" id="PF07715">
    <property type="entry name" value="Plug"/>
    <property type="match status" value="1"/>
</dbReference>
<evidence type="ECO:0000256" key="15">
    <source>
        <dbReference type="PROSITE-ProRule" id="PRU10144"/>
    </source>
</evidence>
<dbReference type="CDD" id="cd01347">
    <property type="entry name" value="ligand_gated_channel"/>
    <property type="match status" value="1"/>
</dbReference>
<dbReference type="InterPro" id="IPR039426">
    <property type="entry name" value="TonB-dep_rcpt-like"/>
</dbReference>
<evidence type="ECO:0000259" key="17">
    <source>
        <dbReference type="SMART" id="SM00965"/>
    </source>
</evidence>
<comment type="similarity">
    <text evidence="2 14 16">Belongs to the TonB-dependent receptor family.</text>
</comment>
<dbReference type="InterPro" id="IPR010105">
    <property type="entry name" value="TonB_sidphr_rcpt"/>
</dbReference>
<dbReference type="FunFam" id="2.170.130.10:FF:000010">
    <property type="entry name" value="Ferripyoverdine receptor"/>
    <property type="match status" value="1"/>
</dbReference>
<keyword evidence="4 14" id="KW-1134">Transmembrane beta strand</keyword>
<dbReference type="RefSeq" id="WP_090224548.1">
    <property type="nucleotide sequence ID" value="NZ_FNNU01000001.1"/>
</dbReference>
<dbReference type="GO" id="GO:0038023">
    <property type="term" value="F:signaling receptor activity"/>
    <property type="evidence" value="ECO:0007669"/>
    <property type="project" value="InterPro"/>
</dbReference>
<evidence type="ECO:0000256" key="8">
    <source>
        <dbReference type="ARBA" id="ARBA00023004"/>
    </source>
</evidence>
<dbReference type="Pfam" id="PF07660">
    <property type="entry name" value="STN"/>
    <property type="match status" value="1"/>
</dbReference>
<evidence type="ECO:0000256" key="9">
    <source>
        <dbReference type="ARBA" id="ARBA00023065"/>
    </source>
</evidence>
<dbReference type="STRING" id="1007099.SAMN05216287_0643"/>
<reference evidence="19" key="1">
    <citation type="submission" date="2016-10" db="EMBL/GenBank/DDBJ databases">
        <authorList>
            <person name="Varghese N."/>
            <person name="Submissions S."/>
        </authorList>
    </citation>
    <scope>NUCLEOTIDE SEQUENCE [LARGE SCALE GENOMIC DNA]</scope>
    <source>
        <strain evidence="19">NRRL B-59562</strain>
    </source>
</reference>
<evidence type="ECO:0000256" key="16">
    <source>
        <dbReference type="RuleBase" id="RU003357"/>
    </source>
</evidence>
<accession>A0A1H2SFR5</accession>
<keyword evidence="3 14" id="KW-0813">Transport</keyword>
<keyword evidence="13 14" id="KW-0998">Cell outer membrane</keyword>
<dbReference type="Gene3D" id="2.170.130.10">
    <property type="entry name" value="TonB-dependent receptor, plug domain"/>
    <property type="match status" value="1"/>
</dbReference>
<dbReference type="GO" id="GO:0009279">
    <property type="term" value="C:cell outer membrane"/>
    <property type="evidence" value="ECO:0007669"/>
    <property type="project" value="UniProtKB-SubCell"/>
</dbReference>
<dbReference type="SMART" id="SM00965">
    <property type="entry name" value="STN"/>
    <property type="match status" value="1"/>
</dbReference>
<evidence type="ECO:0000313" key="19">
    <source>
        <dbReference type="Proteomes" id="UP000243778"/>
    </source>
</evidence>
<dbReference type="PANTHER" id="PTHR32552:SF74">
    <property type="entry name" value="HYDROXAMATE SIDEROPHORE RECEPTOR FHUE"/>
    <property type="match status" value="1"/>
</dbReference>
<dbReference type="InterPro" id="IPR000531">
    <property type="entry name" value="Beta-barrel_TonB"/>
</dbReference>
<keyword evidence="12 18" id="KW-0675">Receptor</keyword>
<protein>
    <submittedName>
        <fullName evidence="18">Outer-membrane receptor for ferric coprogen and ferric-rhodotorulic acid</fullName>
    </submittedName>
</protein>
<feature type="short sequence motif" description="TonB C-terminal box" evidence="15">
    <location>
        <begin position="818"/>
        <end position="835"/>
    </location>
</feature>
<evidence type="ECO:0000256" key="6">
    <source>
        <dbReference type="ARBA" id="ARBA00022692"/>
    </source>
</evidence>
<keyword evidence="7" id="KW-0732">Signal</keyword>
<dbReference type="Gene3D" id="2.40.170.20">
    <property type="entry name" value="TonB-dependent receptor, beta-barrel domain"/>
    <property type="match status" value="1"/>
</dbReference>
<keyword evidence="5" id="KW-0410">Iron transport</keyword>
<dbReference type="EMBL" id="FNNU01000001">
    <property type="protein sequence ID" value="SDW30461.1"/>
    <property type="molecule type" value="Genomic_DNA"/>
</dbReference>
<keyword evidence="19" id="KW-1185">Reference proteome</keyword>
<dbReference type="Pfam" id="PF00593">
    <property type="entry name" value="TonB_dep_Rec_b-barrel"/>
    <property type="match status" value="1"/>
</dbReference>
<evidence type="ECO:0000256" key="10">
    <source>
        <dbReference type="ARBA" id="ARBA00023077"/>
    </source>
</evidence>
<dbReference type="NCBIfam" id="TIGR01783">
    <property type="entry name" value="TonB-siderophor"/>
    <property type="match status" value="1"/>
</dbReference>
<evidence type="ECO:0000256" key="12">
    <source>
        <dbReference type="ARBA" id="ARBA00023170"/>
    </source>
</evidence>
<dbReference type="PANTHER" id="PTHR32552">
    <property type="entry name" value="FERRICHROME IRON RECEPTOR-RELATED"/>
    <property type="match status" value="1"/>
</dbReference>
<feature type="domain" description="Secretin/TonB short N-terminal" evidence="17">
    <location>
        <begin position="79"/>
        <end position="130"/>
    </location>
</feature>
<dbReference type="GO" id="GO:0015344">
    <property type="term" value="F:siderophore uptake transmembrane transporter activity"/>
    <property type="evidence" value="ECO:0007669"/>
    <property type="project" value="TreeGrafter"/>
</dbReference>
<proteinExistence type="inferred from homology"/>
<evidence type="ECO:0000313" key="18">
    <source>
        <dbReference type="EMBL" id="SDW30461.1"/>
    </source>
</evidence>
<evidence type="ECO:0000256" key="13">
    <source>
        <dbReference type="ARBA" id="ARBA00023237"/>
    </source>
</evidence>
<dbReference type="AlphaFoldDB" id="A0A1H2SFR5"/>
<keyword evidence="10 16" id="KW-0798">TonB box</keyword>
<dbReference type="InterPro" id="IPR036942">
    <property type="entry name" value="Beta-barrel_TonB_sf"/>
</dbReference>
<dbReference type="PROSITE" id="PS01156">
    <property type="entry name" value="TONB_DEPENDENT_REC_2"/>
    <property type="match status" value="1"/>
</dbReference>
<sequence>MSRQTAPRNTSLLRSSPCLSPLGVAINRALLGAVLALPVASLVQVQPAWAQSVVAQHDFAIAAGSLESALNSFAATTGVSVSYSPETVRGLQSPGVQGQLSADEALQRLLSGSGLQVTRQASGNYSLLPAPEAGSTLQLDAITITGAGLGEITEDTGSYTTGSTSTATGLPLSIRETPQSVSVITSQRMKDQNLTQLTDVVRQTPGLTLSQSGGNGGDSSGIYSRGFRVENYQIDGLQLLDSNYGSPAQSNDMVLYDRVEVIRGATGLTNGVGTPGATLNMIRKRPTAGFRSSVTVTGGSWDYRRTEADVSGSLTESGNVRGRLVGAYQENNSYVDRLGERKEVFYGVVEADLSADTLLTFGMDSQSDDYDGHARSGLPLFNNDGTRSDHDESDSAAAKWAYSNRSAVSAFAILEHNLTERWKAKLSLNNRRSEYDELSGYAGGNNGEAGADPASIVFYANRWKAKPVQNSFDLNLAGSFDLFGLEHDAIVGYSRQKTDYNTPAYTWWRDPVTGDFPVIDNIYTWNGKVPTKPDLQAYGRIDYEEEQGAAYGSTRLRLSEDLSLILGARFIDWENTIKNEYYDGTPNDGSRRSETGVVTPFAGLVYDLNDIWSVYGSYTSIFKPQSNKTLTGAYIDPLEGFGYEVGSKAAFFDERLNVGVALYQIEQDNLAVSLGDGQLAPDGSQAYRAESGTKTRGFEVEVTGEVAIDWQLSASFSRNIVQDADGNKLNTNIAQNTVKLFTTYVLRSIGNGLTIGGGINWQSEIYSDGVGPARNQRFTQDDYAVVDVMARYPITEQLSATLNLNNLLDEEYYTSSSSSYFGEPRNASLGLRMEF</sequence>
<organism evidence="18 19">
    <name type="scientific">Pseudomonas kuykendallii</name>
    <dbReference type="NCBI Taxonomy" id="1007099"/>
    <lineage>
        <taxon>Bacteria</taxon>
        <taxon>Pseudomonadati</taxon>
        <taxon>Pseudomonadota</taxon>
        <taxon>Gammaproteobacteria</taxon>
        <taxon>Pseudomonadales</taxon>
        <taxon>Pseudomonadaceae</taxon>
        <taxon>Pseudomonas</taxon>
    </lineage>
</organism>